<dbReference type="EMBL" id="KX011169">
    <property type="protein sequence ID" value="ANH50667.1"/>
    <property type="molecule type" value="Genomic_DNA"/>
</dbReference>
<accession>A0A173GBJ0</accession>
<dbReference type="KEGG" id="vg:29059918"/>
<reference evidence="2" key="1">
    <citation type="submission" date="2016-04" db="EMBL/GenBank/DDBJ databases">
        <authorList>
            <person name="Adebesin M.O."/>
            <person name="Ahama K."/>
            <person name="Alekasir E.M."/>
            <person name="Ali S."/>
            <person name="Aligholizadeh E."/>
            <person name="Allison J.M."/>
            <person name="Alzaher A."/>
            <person name="Andaya C.D."/>
            <person name="Asfaw S."/>
            <person name="Bansal N."/>
            <person name="Beauchard M.A."/>
            <person name="Betancourt K.A."/>
            <person name="Bhatia B."/>
            <person name="Boretti N.A."/>
            <person name="Brondi J.N."/>
            <person name="Byrd C.E."/>
            <person name="Cao A."/>
            <person name="Cardosa E.A."/>
            <person name="Carter A."/>
            <person name="Chen S."/>
            <person name="Chen Y."/>
            <person name="Clara V.K."/>
            <person name="Cobuzzi M."/>
            <person name="Conn O.L."/>
            <person name="Crosby I.A."/>
            <person name="Daly S.B."/>
            <person name="Depaz I.X."/>
            <person name="Dhaurali S."/>
            <person name="Dowdy K.M."/>
            <person name="Edokobi N.B."/>
            <person name="Ekanayake A.B."/>
            <person name="Ekekwe S.O."/>
            <person name="Emond M.A."/>
            <person name="Endres L."/>
            <person name="Eng S."/>
            <person name="Felkoski S.A."/>
            <person name="Gant C.D."/>
            <person name="Gaskin B."/>
            <person name="Gondal S."/>
            <person name="Gutmann J."/>
            <person name="Ha T.-A."/>
            <person name="Habteyes H."/>
            <person name="Hariri O."/>
            <person name="Healey R.M."/>
            <person name="Heins J.L."/>
            <person name="Henderson A.L."/>
            <person name="Hernandez F.M."/>
            <person name="Hoang P.T."/>
            <person name="Hope K.T."/>
            <person name="Husna A."/>
            <person name="Hussain A."/>
            <person name="Imani O."/>
            <person name="Jackson N.L."/>
            <person name="Jacob V.M."/>
            <person name="Kang C."/>
            <person name="Kantov R.M."/>
            <person name="Kavuru S."/>
            <person name="Kerr M.S."/>
            <person name="Khan O.A."/>
            <person name="Khan T.M."/>
            <person name="King T."/>
            <person name="Kulkarni R."/>
            <person name="Li A."/>
            <person name="Maczka C."/>
            <person name="Maisonet E."/>
            <person name="Majethia P.M."/>
            <person name="Malik D.A."/>
            <person name="Mariam A."/>
            <person name="Marquess E.B."/>
            <person name="Mattison J."/>
            <person name="Mcdonald N."/>
            <person name="Mehr S."/>
            <person name="Mengers S.R."/>
            <person name="Michaels D.P."/>
            <person name="Mondal S."/>
            <person name="Monney D.B."/>
            <person name="Nakhleh S.I."/>
            <person name="Ndubuizu N.C."/>
            <person name="Nguyen A.H."/>
            <person name="Nguyen K.M."/>
            <person name="Nguyen M.T."/>
            <person name="Nicholas M.L."/>
            <person name="Nimalan J.P."/>
            <person name="O'Connell R.A."/>
            <person name="Odoi E."/>
            <person name="Ojo L."/>
            <person name="Okoye A.E."/>
            <person name="Olateru-Olagbegi O."/>
            <person name="Osei K.V."/>
            <person name="Osei-Tutu A."/>
            <person name="Palilla A.M."/>
            <person name="Pancholi S."/>
            <person name="Park J.H."/>
            <person name="Patel K."/>
            <person name="Patel P."/>
            <person name="Pennington E."/>
            <person name="Peterson R.E."/>
            <person name="Pon J."/>
            <person name="Pourkarim H."/>
            <person name="Reed M.L."/>
            <person name="Rottman V."/>
            <person name="Salazar J."/>
            <person name="Samet S."/>
            <person name="Sendze O."/>
            <person name="Stelmack M.A."/>
            <person name="Stinnett R."/>
            <person name="Tchouaga A.L."/>
            <person name="Thompson E.M."/>
            <person name="Tran N.G."/>
            <person name="Truong T."/>
            <person name="Udo J.A."/>
            <person name="Verona L.T."/>
            <person name="Vu T.-Q."/>
            <person name="Wade J."/>
            <person name="Wang N.Q."/>
            <person name="Waters Z.M."/>
            <person name="Wellman R.J."/>
            <person name="Woldegabreal S."/>
            <person name="Yee A.C."/>
            <person name="Yirefu M."/>
            <person name="Zahangir S."/>
            <person name="Zhai Y."/>
            <person name="Devine C.L."/>
            <person name="Liao K."/>
            <person name="Prasad P.K."/>
            <person name="Ruthenberg K.J."/>
            <person name="Shonk J.A."/>
            <person name="Way M."/>
            <person name="Yousufi H.K."/>
            <person name="Cao L."/>
            <person name="Fox J."/>
            <person name="Hobbs E."/>
            <person name="Kilic S."/>
            <person name="Nunn R."/>
            <person name="Patel R."/>
            <person name="Rubenstein M."/>
            <person name="Cresawn S.G."/>
            <person name="Russell D.A."/>
            <person name="Pope W.H."/>
            <person name="Jacobs-Sera D."/>
            <person name="Hendrix R.W."/>
            <person name="Hatfull G.F."/>
            <person name="Erill I."/>
            <person name="Caruso S.M."/>
        </authorList>
    </citation>
    <scope>NUCLEOTIDE SEQUENCE [LARGE SCALE GENOMIC DNA]</scope>
</reference>
<protein>
    <submittedName>
        <fullName evidence="1">Uncharacterized protein</fullName>
    </submittedName>
</protein>
<organism evidence="1 2">
    <name type="scientific">Bacillus phage SalinJah</name>
    <dbReference type="NCBI Taxonomy" id="1837830"/>
    <lineage>
        <taxon>Viruses</taxon>
        <taxon>Duplodnaviria</taxon>
        <taxon>Heunggongvirae</taxon>
        <taxon>Uroviricota</taxon>
        <taxon>Caudoviricetes</taxon>
        <taxon>Herelleviridae</taxon>
        <taxon>Bastillevirinae</taxon>
        <taxon>Wphvirus</taxon>
        <taxon>Wphvirus BPS13</taxon>
    </lineage>
</organism>
<name>A0A173GBJ0_9CAUD</name>
<sequence length="61" mass="7364">MKTWADIKVEVGEEKVRLLNEQIRACTDYSVQVDLISIRTKQQCEIKRWKEVRKRNEDNSR</sequence>
<proteinExistence type="predicted"/>
<dbReference type="Proteomes" id="UP000203219">
    <property type="component" value="Segment"/>
</dbReference>
<dbReference type="RefSeq" id="YP_009281974.1">
    <property type="nucleotide sequence ID" value="NC_031034.1"/>
</dbReference>
<dbReference type="GeneID" id="29059918"/>
<gene>
    <name evidence="1" type="ORF">SALINJAH_20</name>
</gene>
<evidence type="ECO:0000313" key="1">
    <source>
        <dbReference type="EMBL" id="ANH50667.1"/>
    </source>
</evidence>
<evidence type="ECO:0000313" key="2">
    <source>
        <dbReference type="Proteomes" id="UP000203219"/>
    </source>
</evidence>